<dbReference type="Proteomes" id="UP000220840">
    <property type="component" value="Unassembled WGS sequence"/>
</dbReference>
<comment type="caution">
    <text evidence="1">The sequence shown here is derived from an EMBL/GenBank/DDBJ whole genome shotgun (WGS) entry which is preliminary data.</text>
</comment>
<protein>
    <submittedName>
        <fullName evidence="1">Uncharacterized protein</fullName>
    </submittedName>
</protein>
<dbReference type="OrthoDB" id="1931247at2"/>
<keyword evidence="2" id="KW-1185">Reference proteome</keyword>
<organism evidence="1 2">
    <name type="scientific">Clostridium neonatale</name>
    <dbReference type="NCBI Taxonomy" id="137838"/>
    <lineage>
        <taxon>Bacteria</taxon>
        <taxon>Bacillati</taxon>
        <taxon>Bacillota</taxon>
        <taxon>Clostridia</taxon>
        <taxon>Eubacteriales</taxon>
        <taxon>Clostridiaceae</taxon>
        <taxon>Clostridium</taxon>
    </lineage>
</organism>
<gene>
    <name evidence="1" type="ORF">CQ394_07950</name>
</gene>
<proteinExistence type="predicted"/>
<dbReference type="AlphaFoldDB" id="A0A2A7MJF5"/>
<accession>A0A2A7MJF5</accession>
<name>A0A2A7MJF5_9CLOT</name>
<evidence type="ECO:0000313" key="1">
    <source>
        <dbReference type="EMBL" id="PEG31623.1"/>
    </source>
</evidence>
<dbReference type="RefSeq" id="WP_058295777.1">
    <property type="nucleotide sequence ID" value="NZ_CAMRXG010000052.1"/>
</dbReference>
<dbReference type="EMBL" id="PDCJ01000001">
    <property type="protein sequence ID" value="PEG31623.1"/>
    <property type="molecule type" value="Genomic_DNA"/>
</dbReference>
<sequence length="79" mass="8806">MVKDEIKMKDENSEAFDKKQIALAIRNSTLDDELSCSILEEGILKKCQGCSLNGICNGIDKVVDEYVNNNTRVVSSFSF</sequence>
<evidence type="ECO:0000313" key="2">
    <source>
        <dbReference type="Proteomes" id="UP000220840"/>
    </source>
</evidence>
<reference evidence="1 2" key="1">
    <citation type="submission" date="2017-10" db="EMBL/GenBank/DDBJ databases">
        <title>Effective Description of Clostridium neonatale sp. nov. linked to necrotizing enterocolitis in neonates and a clarification of species assignable to the genus Clostridium (Prazmowski 1880) emend. Lawson and Rainey 2016.</title>
        <authorList>
            <person name="Bernard K."/>
            <person name="Burdz T."/>
            <person name="Wiebe D."/>
            <person name="Balcewich B."/>
            <person name="Alfa M."/>
            <person name="Bernier A.-M."/>
        </authorList>
    </citation>
    <scope>NUCLEOTIDE SEQUENCE [LARGE SCALE GENOMIC DNA]</scope>
    <source>
        <strain evidence="1 2">LCDC99A005</strain>
    </source>
</reference>